<dbReference type="InterPro" id="IPR050832">
    <property type="entry name" value="Bact_Acetyltransf"/>
</dbReference>
<comment type="caution">
    <text evidence="4">The sequence shown here is derived from an EMBL/GenBank/DDBJ whole genome shotgun (WGS) entry which is preliminary data.</text>
</comment>
<dbReference type="PANTHER" id="PTHR43877">
    <property type="entry name" value="AMINOALKYLPHOSPHONATE N-ACETYLTRANSFERASE-RELATED-RELATED"/>
    <property type="match status" value="1"/>
</dbReference>
<sequence length="206" mass="24027">MGPYPKLVSLKDGTEVTLRPMQEDDLDRSHRFFMSLPEEDRLVLRMDVTDREIVRIRMEQSDAEERWRLVALKGDEIIGDASLVQPRHGWKQHTAEIRCIVARPLQNLGLGRVLLNELFQEATRRGIEKVVGEVIEEQVAAKRILNYLGFREEMLLQDHRRTLHGELHDLTIMTASISDAWSHMEDLMHNMDGHGRERHPRRKAKP</sequence>
<gene>
    <name evidence="4" type="ORF">ACFL6M_00705</name>
</gene>
<accession>A0ABV6YID3</accession>
<dbReference type="EC" id="2.3.-.-" evidence="4"/>
<dbReference type="Proteomes" id="UP001593833">
    <property type="component" value="Unassembled WGS sequence"/>
</dbReference>
<evidence type="ECO:0000259" key="3">
    <source>
        <dbReference type="PROSITE" id="PS51186"/>
    </source>
</evidence>
<organism evidence="4 5">
    <name type="scientific">Eiseniibacteriota bacterium</name>
    <dbReference type="NCBI Taxonomy" id="2212470"/>
    <lineage>
        <taxon>Bacteria</taxon>
        <taxon>Candidatus Eiseniibacteriota</taxon>
    </lineage>
</organism>
<dbReference type="Pfam" id="PF00583">
    <property type="entry name" value="Acetyltransf_1"/>
    <property type="match status" value="1"/>
</dbReference>
<keyword evidence="2 4" id="KW-0012">Acyltransferase</keyword>
<dbReference type="PROSITE" id="PS51186">
    <property type="entry name" value="GNAT"/>
    <property type="match status" value="1"/>
</dbReference>
<reference evidence="4 5" key="1">
    <citation type="submission" date="2024-09" db="EMBL/GenBank/DDBJ databases">
        <authorList>
            <person name="D'Angelo T."/>
        </authorList>
    </citation>
    <scope>NUCLEOTIDE SEQUENCE [LARGE SCALE GENOMIC DNA]</scope>
    <source>
        <strain evidence="4">SAG AM-320-E07</strain>
    </source>
</reference>
<name>A0ABV6YID3_UNCEI</name>
<dbReference type="InterPro" id="IPR016181">
    <property type="entry name" value="Acyl_CoA_acyltransferase"/>
</dbReference>
<keyword evidence="1 4" id="KW-0808">Transferase</keyword>
<keyword evidence="5" id="KW-1185">Reference proteome</keyword>
<evidence type="ECO:0000256" key="1">
    <source>
        <dbReference type="ARBA" id="ARBA00022679"/>
    </source>
</evidence>
<dbReference type="CDD" id="cd04301">
    <property type="entry name" value="NAT_SF"/>
    <property type="match status" value="1"/>
</dbReference>
<dbReference type="InterPro" id="IPR000182">
    <property type="entry name" value="GNAT_dom"/>
</dbReference>
<proteinExistence type="predicted"/>
<dbReference type="Gene3D" id="3.40.630.30">
    <property type="match status" value="1"/>
</dbReference>
<dbReference type="SUPFAM" id="SSF55729">
    <property type="entry name" value="Acyl-CoA N-acyltransferases (Nat)"/>
    <property type="match status" value="1"/>
</dbReference>
<feature type="domain" description="N-acetyltransferase" evidence="3">
    <location>
        <begin position="16"/>
        <end position="176"/>
    </location>
</feature>
<dbReference type="GO" id="GO:0016746">
    <property type="term" value="F:acyltransferase activity"/>
    <property type="evidence" value="ECO:0007669"/>
    <property type="project" value="UniProtKB-KW"/>
</dbReference>
<evidence type="ECO:0000313" key="5">
    <source>
        <dbReference type="Proteomes" id="UP001593833"/>
    </source>
</evidence>
<dbReference type="EMBL" id="JBHPKH010000003">
    <property type="protein sequence ID" value="MFC1572095.1"/>
    <property type="molecule type" value="Genomic_DNA"/>
</dbReference>
<evidence type="ECO:0000313" key="4">
    <source>
        <dbReference type="EMBL" id="MFC1572095.1"/>
    </source>
</evidence>
<protein>
    <submittedName>
        <fullName evidence="4">GNAT family N-acetyltransferase</fullName>
        <ecNumber evidence="4">2.3.-.-</ecNumber>
    </submittedName>
</protein>
<evidence type="ECO:0000256" key="2">
    <source>
        <dbReference type="ARBA" id="ARBA00023315"/>
    </source>
</evidence>